<dbReference type="EC" id="6.3.4.19" evidence="1"/>
<evidence type="ECO:0000256" key="9">
    <source>
        <dbReference type="SAM" id="MobiDB-lite"/>
    </source>
</evidence>
<dbReference type="STRING" id="145388.A0A0D2K4P8"/>
<feature type="compositionally biased region" description="Low complexity" evidence="9">
    <location>
        <begin position="299"/>
        <end position="311"/>
    </location>
</feature>
<name>A0A0D2K4P8_9CHLO</name>
<dbReference type="NCBIfam" id="TIGR02432">
    <property type="entry name" value="lysidine_TilS_N"/>
    <property type="match status" value="1"/>
</dbReference>
<dbReference type="InterPro" id="IPR012094">
    <property type="entry name" value="tRNA_Ile_lys_synt"/>
</dbReference>
<evidence type="ECO:0000256" key="4">
    <source>
        <dbReference type="ARBA" id="ARBA00022694"/>
    </source>
</evidence>
<dbReference type="RefSeq" id="XP_013904462.1">
    <property type="nucleotide sequence ID" value="XM_014049008.1"/>
</dbReference>
<evidence type="ECO:0000259" key="10">
    <source>
        <dbReference type="Pfam" id="PF01171"/>
    </source>
</evidence>
<dbReference type="Pfam" id="PF09179">
    <property type="entry name" value="TilS"/>
    <property type="match status" value="1"/>
</dbReference>
<protein>
    <recommendedName>
        <fullName evidence="1">tRNA(Ile)-lysidine synthetase</fullName>
        <ecNumber evidence="1">6.3.4.19</ecNumber>
    </recommendedName>
</protein>
<feature type="coiled-coil region" evidence="8">
    <location>
        <begin position="208"/>
        <end position="235"/>
    </location>
</feature>
<dbReference type="GO" id="GO:0032267">
    <property type="term" value="F:tRNA(Ile)-lysidine synthase activity"/>
    <property type="evidence" value="ECO:0007669"/>
    <property type="project" value="UniProtKB-EC"/>
</dbReference>
<dbReference type="SUPFAM" id="SSF82829">
    <property type="entry name" value="MesJ substrate recognition domain-like"/>
    <property type="match status" value="1"/>
</dbReference>
<dbReference type="OrthoDB" id="434144at2759"/>
<dbReference type="PANTHER" id="PTHR43033:SF1">
    <property type="entry name" value="TRNA(ILE)-LYSIDINE SYNTHASE-RELATED"/>
    <property type="match status" value="1"/>
</dbReference>
<keyword evidence="13" id="KW-1185">Reference proteome</keyword>
<dbReference type="InterPro" id="IPR014729">
    <property type="entry name" value="Rossmann-like_a/b/a_fold"/>
</dbReference>
<dbReference type="GO" id="GO:0005737">
    <property type="term" value="C:cytoplasm"/>
    <property type="evidence" value="ECO:0007669"/>
    <property type="project" value="InterPro"/>
</dbReference>
<organism evidence="12 13">
    <name type="scientific">Monoraphidium neglectum</name>
    <dbReference type="NCBI Taxonomy" id="145388"/>
    <lineage>
        <taxon>Eukaryota</taxon>
        <taxon>Viridiplantae</taxon>
        <taxon>Chlorophyta</taxon>
        <taxon>core chlorophytes</taxon>
        <taxon>Chlorophyceae</taxon>
        <taxon>CS clade</taxon>
        <taxon>Sphaeropleales</taxon>
        <taxon>Selenastraceae</taxon>
        <taxon>Monoraphidium</taxon>
    </lineage>
</organism>
<keyword evidence="5" id="KW-0547">Nucleotide-binding</keyword>
<feature type="compositionally biased region" description="Basic and acidic residues" evidence="9">
    <location>
        <begin position="279"/>
        <end position="290"/>
    </location>
</feature>
<evidence type="ECO:0000256" key="1">
    <source>
        <dbReference type="ARBA" id="ARBA00013267"/>
    </source>
</evidence>
<dbReference type="Pfam" id="PF01171">
    <property type="entry name" value="ATP_bind_3"/>
    <property type="match status" value="1"/>
</dbReference>
<dbReference type="SUPFAM" id="SSF52402">
    <property type="entry name" value="Adenine nucleotide alpha hydrolases-like"/>
    <property type="match status" value="1"/>
</dbReference>
<evidence type="ECO:0000256" key="3">
    <source>
        <dbReference type="ARBA" id="ARBA00022598"/>
    </source>
</evidence>
<feature type="domain" description="tRNA(Ile)-lysidine synthase substrate-binding" evidence="11">
    <location>
        <begin position="327"/>
        <end position="375"/>
    </location>
</feature>
<dbReference type="GO" id="GO:0008033">
    <property type="term" value="P:tRNA processing"/>
    <property type="evidence" value="ECO:0007669"/>
    <property type="project" value="UniProtKB-KW"/>
</dbReference>
<evidence type="ECO:0000313" key="13">
    <source>
        <dbReference type="Proteomes" id="UP000054498"/>
    </source>
</evidence>
<dbReference type="PANTHER" id="PTHR43033">
    <property type="entry name" value="TRNA(ILE)-LYSIDINE SYNTHASE-RELATED"/>
    <property type="match status" value="1"/>
</dbReference>
<dbReference type="Proteomes" id="UP000054498">
    <property type="component" value="Unassembled WGS sequence"/>
</dbReference>
<dbReference type="KEGG" id="mng:MNEG_2513"/>
<comment type="catalytic activity">
    <reaction evidence="7">
        <text>cytidine(34) in tRNA(Ile2) + L-lysine + ATP = lysidine(34) in tRNA(Ile2) + AMP + diphosphate + H(+)</text>
        <dbReference type="Rhea" id="RHEA:43744"/>
        <dbReference type="Rhea" id="RHEA-COMP:10625"/>
        <dbReference type="Rhea" id="RHEA-COMP:10670"/>
        <dbReference type="ChEBI" id="CHEBI:15378"/>
        <dbReference type="ChEBI" id="CHEBI:30616"/>
        <dbReference type="ChEBI" id="CHEBI:32551"/>
        <dbReference type="ChEBI" id="CHEBI:33019"/>
        <dbReference type="ChEBI" id="CHEBI:82748"/>
        <dbReference type="ChEBI" id="CHEBI:83665"/>
        <dbReference type="ChEBI" id="CHEBI:456215"/>
        <dbReference type="EC" id="6.3.4.19"/>
    </reaction>
</comment>
<gene>
    <name evidence="12" type="ORF">MNEG_2513</name>
</gene>
<evidence type="ECO:0000256" key="7">
    <source>
        <dbReference type="ARBA" id="ARBA00048539"/>
    </source>
</evidence>
<dbReference type="AlphaFoldDB" id="A0A0D2K4P8"/>
<evidence type="ECO:0000259" key="11">
    <source>
        <dbReference type="Pfam" id="PF09179"/>
    </source>
</evidence>
<feature type="region of interest" description="Disordered" evidence="9">
    <location>
        <begin position="240"/>
        <end position="311"/>
    </location>
</feature>
<dbReference type="HAMAP" id="MF_01161">
    <property type="entry name" value="tRNA_Ile_lys_synt"/>
    <property type="match status" value="1"/>
</dbReference>
<evidence type="ECO:0000256" key="2">
    <source>
        <dbReference type="ARBA" id="ARBA00022490"/>
    </source>
</evidence>
<dbReference type="EMBL" id="KK100505">
    <property type="protein sequence ID" value="KIZ05443.1"/>
    <property type="molecule type" value="Genomic_DNA"/>
</dbReference>
<keyword evidence="8" id="KW-0175">Coiled coil</keyword>
<dbReference type="GO" id="GO:0005524">
    <property type="term" value="F:ATP binding"/>
    <property type="evidence" value="ECO:0007669"/>
    <property type="project" value="UniProtKB-KW"/>
</dbReference>
<dbReference type="InterPro" id="IPR012795">
    <property type="entry name" value="tRNA_Ile_lys_synt_N"/>
</dbReference>
<dbReference type="Gene3D" id="3.40.50.620">
    <property type="entry name" value="HUPs"/>
    <property type="match status" value="1"/>
</dbReference>
<proteinExistence type="inferred from homology"/>
<reference evidence="12 13" key="1">
    <citation type="journal article" date="2013" name="BMC Genomics">
        <title>Reconstruction of the lipid metabolism for the microalga Monoraphidium neglectum from its genome sequence reveals characteristics suitable for biofuel production.</title>
        <authorList>
            <person name="Bogen C."/>
            <person name="Al-Dilaimi A."/>
            <person name="Albersmeier A."/>
            <person name="Wichmann J."/>
            <person name="Grundmann M."/>
            <person name="Rupp O."/>
            <person name="Lauersen K.J."/>
            <person name="Blifernez-Klassen O."/>
            <person name="Kalinowski J."/>
            <person name="Goesmann A."/>
            <person name="Mussgnug J.H."/>
            <person name="Kruse O."/>
        </authorList>
    </citation>
    <scope>NUCLEOTIDE SEQUENCE [LARGE SCALE GENOMIC DNA]</scope>
    <source>
        <strain evidence="12 13">SAG 48.87</strain>
    </source>
</reference>
<dbReference type="GeneID" id="25735391"/>
<keyword evidence="4" id="KW-0819">tRNA processing</keyword>
<feature type="domain" description="tRNA(Ile)-lysidine/2-thiocytidine synthase N-terminal" evidence="10">
    <location>
        <begin position="3"/>
        <end position="188"/>
    </location>
</feature>
<keyword evidence="2" id="KW-0963">Cytoplasm</keyword>
<evidence type="ECO:0000256" key="6">
    <source>
        <dbReference type="ARBA" id="ARBA00022840"/>
    </source>
</evidence>
<dbReference type="InterPro" id="IPR015262">
    <property type="entry name" value="tRNA_Ile_lys_synt_subst-bd"/>
</dbReference>
<sequence length="447" mass="47519">MAQLLLDLTPHLGVRLSVGHCDHRIRADSAACAAYVGRWAAERGLECFQEVADAAPTNEGIAREWRYGALERLARKAGCSHVAVGHTATDRAETMLLNMMRGTGTAGLASMRWQRPLGGVPAEGRSGGGDDLGGSGGKLVLVRPLLDVTRERTGEECRRRQLGVREVVPWEDPTNYDVRIARNAVRHRILPIMGSINSRAVEHMASLAEALGADVEFLEEAARKLLLQARELAAVRAAQAAAAGEPWPPRRPLRRRPQASVALQGAGPSRAMEVCTVEDGSRLQRERAEDSGEEGASGGCSTRDSASRSGSSGACCCEVCSGVDGALDRAHLLTGHKAMQRRALLLWLRGHMGSAPTFELVEEARRLLDAASGSRSSTLRGGGELVVQGPLLLLRGRCRAEGEGVAHAAGAEPGEARSADPPVATVWRSRAGLADLAPPHSKKVSAR</sequence>
<dbReference type="InterPro" id="IPR011063">
    <property type="entry name" value="TilS/TtcA_N"/>
</dbReference>
<accession>A0A0D2K4P8</accession>
<keyword evidence="3 12" id="KW-0436">Ligase</keyword>
<evidence type="ECO:0000256" key="5">
    <source>
        <dbReference type="ARBA" id="ARBA00022741"/>
    </source>
</evidence>
<dbReference type="CDD" id="cd01992">
    <property type="entry name" value="TilS_N"/>
    <property type="match status" value="1"/>
</dbReference>
<evidence type="ECO:0000313" key="12">
    <source>
        <dbReference type="EMBL" id="KIZ05443.1"/>
    </source>
</evidence>
<keyword evidence="6" id="KW-0067">ATP-binding</keyword>
<dbReference type="Gene3D" id="1.20.59.20">
    <property type="match status" value="1"/>
</dbReference>
<evidence type="ECO:0000256" key="8">
    <source>
        <dbReference type="SAM" id="Coils"/>
    </source>
</evidence>